<dbReference type="EC" id="1.-.-.-" evidence="2"/>
<name>A0ABT8FH57_9ACTN</name>
<protein>
    <submittedName>
        <fullName evidence="2">Oxygenase MpaB family protein</fullName>
        <ecNumber evidence="2">1.-.-.-</ecNumber>
    </submittedName>
</protein>
<evidence type="ECO:0000313" key="2">
    <source>
        <dbReference type="EMBL" id="MDN4173860.1"/>
    </source>
</evidence>
<dbReference type="GO" id="GO:0016491">
    <property type="term" value="F:oxidoreductase activity"/>
    <property type="evidence" value="ECO:0007669"/>
    <property type="project" value="UniProtKB-KW"/>
</dbReference>
<dbReference type="Pfam" id="PF09995">
    <property type="entry name" value="MPAB_Lcp_cat"/>
    <property type="match status" value="1"/>
</dbReference>
<keyword evidence="2" id="KW-0560">Oxidoreductase</keyword>
<evidence type="ECO:0000313" key="3">
    <source>
        <dbReference type="Proteomes" id="UP001168620"/>
    </source>
</evidence>
<dbReference type="PANTHER" id="PTHR36151:SF3">
    <property type="entry name" value="ER-BOUND OXYGENASE MPAB_MPAB'_RUBBER OXYGENASE CATALYTIC DOMAIN-CONTAINING PROTEIN"/>
    <property type="match status" value="1"/>
</dbReference>
<proteinExistence type="predicted"/>
<evidence type="ECO:0000259" key="1">
    <source>
        <dbReference type="Pfam" id="PF09995"/>
    </source>
</evidence>
<dbReference type="EMBL" id="JAUHJQ010000004">
    <property type="protein sequence ID" value="MDN4173860.1"/>
    <property type="molecule type" value="Genomic_DNA"/>
</dbReference>
<keyword evidence="3" id="KW-1185">Reference proteome</keyword>
<sequence length="291" mass="31599">MTTVRERLGEALFLRVAGPDGAKQAARIHGRPGPRWFEPDSAIARVHGDASMFVGGIRALLLQTLHPAAMRAVSEHSGFRGDMWGRLARTSTFLAVTTFGHADDAQQAVDAVRRIHDRITGTMPDGSTYAASDPHLLRWVHVAEVDSFLLAHTTYGAEPLDQAGRDEYVAQVAEVGRRLGVVDPPTTEAELREALAAYRPELRGTPEAREAVRYLLFKPPLPLPARAPYGVLVAAAVGLMPAWTRRHLLLPWLPVSERTVVRVLGSFAVGTIRWAMTPPSQRASAAASGDS</sequence>
<organism evidence="2 3">
    <name type="scientific">Nocardioides oceani</name>
    <dbReference type="NCBI Taxonomy" id="3058369"/>
    <lineage>
        <taxon>Bacteria</taxon>
        <taxon>Bacillati</taxon>
        <taxon>Actinomycetota</taxon>
        <taxon>Actinomycetes</taxon>
        <taxon>Propionibacteriales</taxon>
        <taxon>Nocardioidaceae</taxon>
        <taxon>Nocardioides</taxon>
    </lineage>
</organism>
<comment type="caution">
    <text evidence="2">The sequence shown here is derived from an EMBL/GenBank/DDBJ whole genome shotgun (WGS) entry which is preliminary data.</text>
</comment>
<gene>
    <name evidence="2" type="ORF">QWY28_12935</name>
</gene>
<dbReference type="RefSeq" id="WP_300952962.1">
    <property type="nucleotide sequence ID" value="NZ_JAUHJQ010000004.1"/>
</dbReference>
<dbReference type="InterPro" id="IPR018713">
    <property type="entry name" value="MPAB/Lcp_cat_dom"/>
</dbReference>
<dbReference type="Proteomes" id="UP001168620">
    <property type="component" value="Unassembled WGS sequence"/>
</dbReference>
<dbReference type="PANTHER" id="PTHR36151">
    <property type="entry name" value="BLR2777 PROTEIN"/>
    <property type="match status" value="1"/>
</dbReference>
<reference evidence="2" key="1">
    <citation type="submission" date="2023-06" db="EMBL/GenBank/DDBJ databases">
        <title>Draft genome sequence of Nocardioides sp. SOB77.</title>
        <authorList>
            <person name="Zhang G."/>
        </authorList>
    </citation>
    <scope>NUCLEOTIDE SEQUENCE</scope>
    <source>
        <strain evidence="2">SOB77</strain>
    </source>
</reference>
<accession>A0ABT8FH57</accession>
<feature type="domain" description="ER-bound oxygenase mpaB/mpaB'/Rubber oxygenase catalytic" evidence="1">
    <location>
        <begin position="45"/>
        <end position="267"/>
    </location>
</feature>